<proteinExistence type="predicted"/>
<comment type="caution">
    <text evidence="2">The sequence shown here is derived from an EMBL/GenBank/DDBJ whole genome shotgun (WGS) entry which is preliminary data.</text>
</comment>
<organism evidence="2 3">
    <name type="scientific">Stenotrophomonas nitritireducens</name>
    <dbReference type="NCBI Taxonomy" id="83617"/>
    <lineage>
        <taxon>Bacteria</taxon>
        <taxon>Pseudomonadati</taxon>
        <taxon>Pseudomonadota</taxon>
        <taxon>Gammaproteobacteria</taxon>
        <taxon>Lysobacterales</taxon>
        <taxon>Lysobacteraceae</taxon>
        <taxon>Stenotrophomonas</taxon>
    </lineage>
</organism>
<accession>A0A9D8KYZ7</accession>
<sequence length="157" mass="16998">MMLRIAIATGLLGLAFTGQIHAASTNPMIDAGKPLAPQIDRIQTELADNKTYSELKQADRAQVVDALSRIRGKLGDDGVLPPLDTAAQAEVASDQTLVNTILAKAKADSRLICRRETAIGSNRAQTVYMTVAERAARREQTMDVMRKTGISQPENRP</sequence>
<dbReference type="EMBL" id="JAFKMG010000378">
    <property type="protein sequence ID" value="MBN8798502.1"/>
    <property type="molecule type" value="Genomic_DNA"/>
</dbReference>
<keyword evidence="1" id="KW-0732">Signal</keyword>
<dbReference type="Proteomes" id="UP000664815">
    <property type="component" value="Unassembled WGS sequence"/>
</dbReference>
<evidence type="ECO:0000313" key="3">
    <source>
        <dbReference type="Proteomes" id="UP000664815"/>
    </source>
</evidence>
<gene>
    <name evidence="2" type="ORF">J0H45_03950</name>
</gene>
<reference evidence="2" key="1">
    <citation type="submission" date="2021-02" db="EMBL/GenBank/DDBJ databases">
        <title>Thiocyanate and organic carbon inputs drive convergent selection for specific autotrophic Afipia and Thiobacillus strains within complex microbiomes.</title>
        <authorList>
            <person name="Huddy R.J."/>
            <person name="Sachdeva R."/>
            <person name="Kadzinga F."/>
            <person name="Kantor R.S."/>
            <person name="Harrison S.T.L."/>
            <person name="Banfield J.F."/>
        </authorList>
    </citation>
    <scope>NUCLEOTIDE SEQUENCE</scope>
    <source>
        <strain evidence="2">SCN18_10_11_15_R1_P_69_7</strain>
    </source>
</reference>
<feature type="signal peptide" evidence="1">
    <location>
        <begin position="1"/>
        <end position="22"/>
    </location>
</feature>
<protein>
    <recommendedName>
        <fullName evidence="4">DUF4168 domain-containing protein</fullName>
    </recommendedName>
</protein>
<evidence type="ECO:0000313" key="2">
    <source>
        <dbReference type="EMBL" id="MBN8798502.1"/>
    </source>
</evidence>
<evidence type="ECO:0008006" key="4">
    <source>
        <dbReference type="Google" id="ProtNLM"/>
    </source>
</evidence>
<dbReference type="AlphaFoldDB" id="A0A9D8KYZ7"/>
<feature type="chain" id="PRO_5038406486" description="DUF4168 domain-containing protein" evidence="1">
    <location>
        <begin position="23"/>
        <end position="157"/>
    </location>
</feature>
<evidence type="ECO:0000256" key="1">
    <source>
        <dbReference type="SAM" id="SignalP"/>
    </source>
</evidence>
<name>A0A9D8KYZ7_9GAMM</name>